<keyword evidence="4" id="KW-0460">Magnesium</keyword>
<protein>
    <recommendedName>
        <fullName evidence="10">Carbohydrate deacetylase</fullName>
    </recommendedName>
</protein>
<comment type="caution">
    <text evidence="6">The sequence shown here is derived from an EMBL/GenBank/DDBJ whole genome shotgun (WGS) entry which is preliminary data.</text>
</comment>
<dbReference type="EMBL" id="JALP01000160">
    <property type="protein sequence ID" value="THG90343.1"/>
    <property type="molecule type" value="Genomic_DNA"/>
</dbReference>
<evidence type="ECO:0000256" key="1">
    <source>
        <dbReference type="ARBA" id="ARBA00001946"/>
    </source>
</evidence>
<comment type="cofactor">
    <cofactor evidence="1">
        <name>Mg(2+)</name>
        <dbReference type="ChEBI" id="CHEBI:18420"/>
    </cofactor>
</comment>
<evidence type="ECO:0000313" key="7">
    <source>
        <dbReference type="EMBL" id="THG90343.1"/>
    </source>
</evidence>
<reference evidence="7 9" key="2">
    <citation type="submission" date="2014-01" db="EMBL/GenBank/DDBJ databases">
        <title>Draft genome sequencing of Bacillus alcalophilus CGMCC 1.3604.</title>
        <authorList>
            <person name="Yang J."/>
            <person name="Diao L."/>
            <person name="Yang S."/>
        </authorList>
    </citation>
    <scope>NUCLEOTIDE SEQUENCE [LARGE SCALE GENOMIC DNA]</scope>
    <source>
        <strain evidence="7 9">CGMCC 1.3604</strain>
    </source>
</reference>
<dbReference type="SUPFAM" id="SSF88713">
    <property type="entry name" value="Glycoside hydrolase/deacetylase"/>
    <property type="match status" value="1"/>
</dbReference>
<dbReference type="OrthoDB" id="9774177at2"/>
<dbReference type="InterPro" id="IPR011330">
    <property type="entry name" value="Glyco_hydro/deAcase_b/a-brl"/>
</dbReference>
<dbReference type="eggNOG" id="COG3394">
    <property type="taxonomic scope" value="Bacteria"/>
</dbReference>
<dbReference type="GO" id="GO:0019213">
    <property type="term" value="F:deacetylase activity"/>
    <property type="evidence" value="ECO:0007669"/>
    <property type="project" value="TreeGrafter"/>
</dbReference>
<evidence type="ECO:0008006" key="10">
    <source>
        <dbReference type="Google" id="ProtNLM"/>
    </source>
</evidence>
<dbReference type="EMBL" id="ALPT02000024">
    <property type="protein sequence ID" value="KGA97665.1"/>
    <property type="molecule type" value="Genomic_DNA"/>
</dbReference>
<evidence type="ECO:0000313" key="8">
    <source>
        <dbReference type="Proteomes" id="UP000002754"/>
    </source>
</evidence>
<evidence type="ECO:0000256" key="3">
    <source>
        <dbReference type="ARBA" id="ARBA00022801"/>
    </source>
</evidence>
<evidence type="ECO:0000313" key="6">
    <source>
        <dbReference type="EMBL" id="KGA97665.1"/>
    </source>
</evidence>
<dbReference type="NCBIfam" id="NF002559">
    <property type="entry name" value="PRK02134.1"/>
    <property type="match status" value="1"/>
</dbReference>
<dbReference type="Gene3D" id="3.20.20.370">
    <property type="entry name" value="Glycoside hydrolase/deacetylase"/>
    <property type="match status" value="1"/>
</dbReference>
<evidence type="ECO:0000256" key="2">
    <source>
        <dbReference type="ARBA" id="ARBA00022723"/>
    </source>
</evidence>
<dbReference type="GO" id="GO:0000272">
    <property type="term" value="P:polysaccharide catabolic process"/>
    <property type="evidence" value="ECO:0007669"/>
    <property type="project" value="InterPro"/>
</dbReference>
<name>A0A094XFU8_ALKAL</name>
<evidence type="ECO:0000256" key="5">
    <source>
        <dbReference type="ARBA" id="ARBA00023277"/>
    </source>
</evidence>
<accession>A0A094XFU8</accession>
<keyword evidence="2" id="KW-0479">Metal-binding</keyword>
<dbReference type="RefSeq" id="WP_003322197.1">
    <property type="nucleotide sequence ID" value="NZ_ALPT02000024.1"/>
</dbReference>
<gene>
    <name evidence="7" type="ORF">AJ85_11360</name>
    <name evidence="6" type="ORF">BALCAV_0208990</name>
</gene>
<sequence length="238" mass="27281">MVELIVNADDFGLSEAVNLGIIDAFQNGIVRSTSLMMNGCALEHALCKSKENRALKIGVHLTLTSGKPLLNTGTSLVDSNGDFKLTSRYLEQPAEVELFEIEKEWSAQIETFCTLFEKPPHHLDSHHHIHGWEKLIPVVQHLSDKYQLPFRNVGVIKDLAIPKRTDFFTDQFYAEGVNPNFFKDLPDLFKDFSLEVMCHPAYIDERLRQLSSYVEMREKELAILKELHLDELHYQLKA</sequence>
<reference evidence="6 8" key="1">
    <citation type="journal article" date="2014" name="Genome Announc.">
        <title>Draft Genome Sequence of Bacillus alcalophilus AV1934, a Classic Alkaliphile Isolated from Human Feces in 1934.</title>
        <authorList>
            <person name="Attie O."/>
            <person name="Jayaprakash A."/>
            <person name="Shah H."/>
            <person name="Paulsen I.T."/>
            <person name="Morino M."/>
            <person name="Takahashi Y."/>
            <person name="Narumi I."/>
            <person name="Sachidanandam R."/>
            <person name="Satoh K."/>
            <person name="Ito M."/>
            <person name="Krulwich T.A."/>
        </authorList>
    </citation>
    <scope>NUCLEOTIDE SEQUENCE [LARGE SCALE GENOMIC DNA]</scope>
    <source>
        <strain evidence="6 8">AV1934</strain>
    </source>
</reference>
<organism evidence="6 8">
    <name type="scientific">Alkalihalobacillus alcalophilus ATCC 27647 = CGMCC 1.3604</name>
    <dbReference type="NCBI Taxonomy" id="1218173"/>
    <lineage>
        <taxon>Bacteria</taxon>
        <taxon>Bacillati</taxon>
        <taxon>Bacillota</taxon>
        <taxon>Bacilli</taxon>
        <taxon>Bacillales</taxon>
        <taxon>Bacillaceae</taxon>
        <taxon>Alkalihalobacillus</taxon>
    </lineage>
</organism>
<dbReference type="GO" id="GO:0016811">
    <property type="term" value="F:hydrolase activity, acting on carbon-nitrogen (but not peptide) bonds, in linear amides"/>
    <property type="evidence" value="ECO:0007669"/>
    <property type="project" value="InterPro"/>
</dbReference>
<evidence type="ECO:0000256" key="4">
    <source>
        <dbReference type="ARBA" id="ARBA00022842"/>
    </source>
</evidence>
<proteinExistence type="predicted"/>
<dbReference type="AlphaFoldDB" id="A0A094XFU8"/>
<dbReference type="PANTHER" id="PTHR31609:SF1">
    <property type="entry name" value="CARBOHYDRATE DEACETYLASE"/>
    <property type="match status" value="1"/>
</dbReference>
<dbReference type="Pfam" id="PF04794">
    <property type="entry name" value="YdjC"/>
    <property type="match status" value="1"/>
</dbReference>
<evidence type="ECO:0000313" key="9">
    <source>
        <dbReference type="Proteomes" id="UP000297014"/>
    </source>
</evidence>
<dbReference type="InterPro" id="IPR006879">
    <property type="entry name" value="YdjC-like"/>
</dbReference>
<dbReference type="InterPro" id="IPR022948">
    <property type="entry name" value="COD_ChbG_bac"/>
</dbReference>
<dbReference type="Proteomes" id="UP000297014">
    <property type="component" value="Unassembled WGS sequence"/>
</dbReference>
<dbReference type="CDD" id="cd10803">
    <property type="entry name" value="YdjC_EF3048_like"/>
    <property type="match status" value="1"/>
</dbReference>
<keyword evidence="3" id="KW-0378">Hydrolase</keyword>
<dbReference type="PANTHER" id="PTHR31609">
    <property type="entry name" value="YDJC DEACETYLASE FAMILY MEMBER"/>
    <property type="match status" value="1"/>
</dbReference>
<keyword evidence="5" id="KW-0119">Carbohydrate metabolism</keyword>
<dbReference type="GO" id="GO:0046872">
    <property type="term" value="F:metal ion binding"/>
    <property type="evidence" value="ECO:0007669"/>
    <property type="project" value="UniProtKB-KW"/>
</dbReference>
<dbReference type="STRING" id="1218173.BALCAV_0208990"/>
<keyword evidence="8" id="KW-1185">Reference proteome</keyword>
<dbReference type="Proteomes" id="UP000002754">
    <property type="component" value="Unassembled WGS sequence"/>
</dbReference>